<evidence type="ECO:0000256" key="3">
    <source>
        <dbReference type="ARBA" id="ARBA00022516"/>
    </source>
</evidence>
<dbReference type="GO" id="GO:0005886">
    <property type="term" value="C:plasma membrane"/>
    <property type="evidence" value="ECO:0007669"/>
    <property type="project" value="TreeGrafter"/>
</dbReference>
<dbReference type="Pfam" id="PF02606">
    <property type="entry name" value="LpxK"/>
    <property type="match status" value="1"/>
</dbReference>
<dbReference type="EMBL" id="UINC01042871">
    <property type="protein sequence ID" value="SVB46088.1"/>
    <property type="molecule type" value="Genomic_DNA"/>
</dbReference>
<dbReference type="GO" id="GO:0009245">
    <property type="term" value="P:lipid A biosynthetic process"/>
    <property type="evidence" value="ECO:0007669"/>
    <property type="project" value="UniProtKB-KW"/>
</dbReference>
<evidence type="ECO:0000256" key="2">
    <source>
        <dbReference type="ARBA" id="ARBA00012071"/>
    </source>
</evidence>
<keyword evidence="6" id="KW-0547">Nucleotide-binding</keyword>
<keyword evidence="9" id="KW-0443">Lipid metabolism</keyword>
<evidence type="ECO:0000256" key="7">
    <source>
        <dbReference type="ARBA" id="ARBA00022777"/>
    </source>
</evidence>
<dbReference type="GO" id="GO:0009029">
    <property type="term" value="F:lipid-A 4'-kinase activity"/>
    <property type="evidence" value="ECO:0007669"/>
    <property type="project" value="UniProtKB-EC"/>
</dbReference>
<evidence type="ECO:0000313" key="10">
    <source>
        <dbReference type="EMBL" id="SVB46088.1"/>
    </source>
</evidence>
<keyword evidence="7" id="KW-0418">Kinase</keyword>
<keyword evidence="5" id="KW-0808">Transferase</keyword>
<protein>
    <recommendedName>
        <fullName evidence="2">tetraacyldisaccharide 4'-kinase</fullName>
        <ecNumber evidence="2">2.7.1.130</ecNumber>
    </recommendedName>
</protein>
<evidence type="ECO:0000256" key="8">
    <source>
        <dbReference type="ARBA" id="ARBA00022840"/>
    </source>
</evidence>
<name>A0A382E5V8_9ZZZZ</name>
<dbReference type="UniPathway" id="UPA00359">
    <property type="reaction ID" value="UER00482"/>
</dbReference>
<evidence type="ECO:0000256" key="9">
    <source>
        <dbReference type="ARBA" id="ARBA00023098"/>
    </source>
</evidence>
<dbReference type="GO" id="GO:0005524">
    <property type="term" value="F:ATP binding"/>
    <property type="evidence" value="ECO:0007669"/>
    <property type="project" value="UniProtKB-KW"/>
</dbReference>
<dbReference type="InterPro" id="IPR003758">
    <property type="entry name" value="LpxK"/>
</dbReference>
<evidence type="ECO:0000256" key="4">
    <source>
        <dbReference type="ARBA" id="ARBA00022556"/>
    </source>
</evidence>
<comment type="pathway">
    <text evidence="1">Glycolipid biosynthesis; lipid IV(A) biosynthesis; lipid IV(A) from (3R)-3-hydroxytetradecanoyl-[acyl-carrier-protein] and UDP-N-acetyl-alpha-D-glucosamine: step 6/6.</text>
</comment>
<keyword evidence="3" id="KW-0444">Lipid biosynthesis</keyword>
<sequence>MSLIYGVLVQLKAATYRLGALRCSEVGAPVIVVGNLTVGGSGKTPLV</sequence>
<gene>
    <name evidence="10" type="ORF">METZ01_LOCUS198942</name>
</gene>
<feature type="non-terminal residue" evidence="10">
    <location>
        <position position="47"/>
    </location>
</feature>
<evidence type="ECO:0000256" key="1">
    <source>
        <dbReference type="ARBA" id="ARBA00004870"/>
    </source>
</evidence>
<dbReference type="AlphaFoldDB" id="A0A382E5V8"/>
<proteinExistence type="predicted"/>
<dbReference type="PANTHER" id="PTHR42724:SF1">
    <property type="entry name" value="TETRAACYLDISACCHARIDE 4'-KINASE, MITOCHONDRIAL-RELATED"/>
    <property type="match status" value="1"/>
</dbReference>
<keyword evidence="8" id="KW-0067">ATP-binding</keyword>
<organism evidence="10">
    <name type="scientific">marine metagenome</name>
    <dbReference type="NCBI Taxonomy" id="408172"/>
    <lineage>
        <taxon>unclassified sequences</taxon>
        <taxon>metagenomes</taxon>
        <taxon>ecological metagenomes</taxon>
    </lineage>
</organism>
<dbReference type="EC" id="2.7.1.130" evidence="2"/>
<keyword evidence="4" id="KW-0441">Lipid A biosynthesis</keyword>
<dbReference type="PANTHER" id="PTHR42724">
    <property type="entry name" value="TETRAACYLDISACCHARIDE 4'-KINASE"/>
    <property type="match status" value="1"/>
</dbReference>
<dbReference type="GO" id="GO:0009244">
    <property type="term" value="P:lipopolysaccharide core region biosynthetic process"/>
    <property type="evidence" value="ECO:0007669"/>
    <property type="project" value="TreeGrafter"/>
</dbReference>
<reference evidence="10" key="1">
    <citation type="submission" date="2018-05" db="EMBL/GenBank/DDBJ databases">
        <authorList>
            <person name="Lanie J.A."/>
            <person name="Ng W.-L."/>
            <person name="Kazmierczak K.M."/>
            <person name="Andrzejewski T.M."/>
            <person name="Davidsen T.M."/>
            <person name="Wayne K.J."/>
            <person name="Tettelin H."/>
            <person name="Glass J.I."/>
            <person name="Rusch D."/>
            <person name="Podicherti R."/>
            <person name="Tsui H.-C.T."/>
            <person name="Winkler M.E."/>
        </authorList>
    </citation>
    <scope>NUCLEOTIDE SEQUENCE</scope>
</reference>
<evidence type="ECO:0000256" key="5">
    <source>
        <dbReference type="ARBA" id="ARBA00022679"/>
    </source>
</evidence>
<evidence type="ECO:0000256" key="6">
    <source>
        <dbReference type="ARBA" id="ARBA00022741"/>
    </source>
</evidence>
<accession>A0A382E5V8</accession>